<reference evidence="1" key="1">
    <citation type="submission" date="2022-04" db="EMBL/GenBank/DDBJ databases">
        <title>Carnegiea gigantea Genome sequencing and assembly v2.</title>
        <authorList>
            <person name="Copetti D."/>
            <person name="Sanderson M.J."/>
            <person name="Burquez A."/>
            <person name="Wojciechowski M.F."/>
        </authorList>
    </citation>
    <scope>NUCLEOTIDE SEQUENCE</scope>
    <source>
        <strain evidence="1">SGP5-SGP5p</strain>
        <tissue evidence="1">Aerial part</tissue>
    </source>
</reference>
<evidence type="ECO:0000313" key="2">
    <source>
        <dbReference type="Proteomes" id="UP001153076"/>
    </source>
</evidence>
<proteinExistence type="predicted"/>
<dbReference type="AlphaFoldDB" id="A0A9Q1GPU9"/>
<accession>A0A9Q1GPU9</accession>
<sequence length="165" mass="18895">MINGQVDGGKDFRRNFIMLVGSTCLHRNQRRELNYLIVNALADLRKEFVIGFGKGYLEDTLDKMTIIDEEEEVNEEERHNRNVIFSLTISIVRLNHALSRDGKMTTDLIITNSQLQVEMITELEELILGACTPLKRVRKVVAKSTSDALIIDRPNKSKSRRPILL</sequence>
<dbReference type="Proteomes" id="UP001153076">
    <property type="component" value="Unassembled WGS sequence"/>
</dbReference>
<evidence type="ECO:0000313" key="1">
    <source>
        <dbReference type="EMBL" id="KAJ8425377.1"/>
    </source>
</evidence>
<name>A0A9Q1GPU9_9CARY</name>
<organism evidence="1 2">
    <name type="scientific">Carnegiea gigantea</name>
    <dbReference type="NCBI Taxonomy" id="171969"/>
    <lineage>
        <taxon>Eukaryota</taxon>
        <taxon>Viridiplantae</taxon>
        <taxon>Streptophyta</taxon>
        <taxon>Embryophyta</taxon>
        <taxon>Tracheophyta</taxon>
        <taxon>Spermatophyta</taxon>
        <taxon>Magnoliopsida</taxon>
        <taxon>eudicotyledons</taxon>
        <taxon>Gunneridae</taxon>
        <taxon>Pentapetalae</taxon>
        <taxon>Caryophyllales</taxon>
        <taxon>Cactineae</taxon>
        <taxon>Cactaceae</taxon>
        <taxon>Cactoideae</taxon>
        <taxon>Echinocereeae</taxon>
        <taxon>Carnegiea</taxon>
    </lineage>
</organism>
<gene>
    <name evidence="1" type="ORF">Cgig2_011761</name>
</gene>
<protein>
    <submittedName>
        <fullName evidence="1">Uncharacterized protein</fullName>
    </submittedName>
</protein>
<dbReference type="EMBL" id="JAKOGI010001484">
    <property type="protein sequence ID" value="KAJ8425377.1"/>
    <property type="molecule type" value="Genomic_DNA"/>
</dbReference>
<keyword evidence="2" id="KW-1185">Reference proteome</keyword>
<comment type="caution">
    <text evidence="1">The sequence shown here is derived from an EMBL/GenBank/DDBJ whole genome shotgun (WGS) entry which is preliminary data.</text>
</comment>